<organism evidence="2 3">
    <name type="scientific">Prorocentrum cordatum</name>
    <dbReference type="NCBI Taxonomy" id="2364126"/>
    <lineage>
        <taxon>Eukaryota</taxon>
        <taxon>Sar</taxon>
        <taxon>Alveolata</taxon>
        <taxon>Dinophyceae</taxon>
        <taxon>Prorocentrales</taxon>
        <taxon>Prorocentraceae</taxon>
        <taxon>Prorocentrum</taxon>
    </lineage>
</organism>
<evidence type="ECO:0000313" key="2">
    <source>
        <dbReference type="EMBL" id="CAK0801789.1"/>
    </source>
</evidence>
<evidence type="ECO:0000256" key="1">
    <source>
        <dbReference type="SAM" id="MobiDB-lite"/>
    </source>
</evidence>
<evidence type="ECO:0000313" key="3">
    <source>
        <dbReference type="Proteomes" id="UP001189429"/>
    </source>
</evidence>
<reference evidence="2" key="1">
    <citation type="submission" date="2023-10" db="EMBL/GenBank/DDBJ databases">
        <authorList>
            <person name="Chen Y."/>
            <person name="Shah S."/>
            <person name="Dougan E. K."/>
            <person name="Thang M."/>
            <person name="Chan C."/>
        </authorList>
    </citation>
    <scope>NUCLEOTIDE SEQUENCE [LARGE SCALE GENOMIC DNA]</scope>
</reference>
<dbReference type="Proteomes" id="UP001189429">
    <property type="component" value="Unassembled WGS sequence"/>
</dbReference>
<keyword evidence="3" id="KW-1185">Reference proteome</keyword>
<comment type="caution">
    <text evidence="2">The sequence shown here is derived from an EMBL/GenBank/DDBJ whole genome shotgun (WGS) entry which is preliminary data.</text>
</comment>
<protein>
    <submittedName>
        <fullName evidence="2">Uncharacterized protein</fullName>
    </submittedName>
</protein>
<proteinExistence type="predicted"/>
<name>A0ABN9QB17_9DINO</name>
<gene>
    <name evidence="2" type="ORF">PCOR1329_LOCUS9521</name>
</gene>
<accession>A0ABN9QB17</accession>
<dbReference type="EMBL" id="CAUYUJ010002658">
    <property type="protein sequence ID" value="CAK0801789.1"/>
    <property type="molecule type" value="Genomic_DNA"/>
</dbReference>
<sequence length="449" mass="47862">MTATELVQPLALGQAREGLPPKPAHPVLGGKRYGEWLRDQRTEGKEPWLQGWGRAEMSQDEDAMIDFVIILAVASARTEGTAKQKLFFAIRHAHLIVGYSDPLLHRGRPWTTLAGLKRLQGPSHRRQQPVTPRTLARLEQPIHLDAGLGPADAATVYAATMLAFIFLQRASEHLVGDKSWSLESEVHGEYVEARSSGERVGSMTHADECALRIKGSKTDQCNAGAARNQSATQSTLCPITALAAMQAQRPQRFDHGRGEAAPVLVGLGRTGEARGGAALPRAGKPRVGRSRSLRIGGAAAMYHVTGDIAKAQEGAAGISAGQATSGGLSALGRAAATAVTPGHAAAARRELSTMKKDEGHISLHLSEGRSDVVNAIPMWTAAKPKGPREAPGEANASKPRPPKKPKAVYCDAGAQGSDQFNGARYLHKNPGFQRGDEVAREVADKQHRD</sequence>
<feature type="region of interest" description="Disordered" evidence="1">
    <location>
        <begin position="381"/>
        <end position="449"/>
    </location>
</feature>
<feature type="compositionally biased region" description="Basic and acidic residues" evidence="1">
    <location>
        <begin position="434"/>
        <end position="449"/>
    </location>
</feature>